<sequence length="148" mass="17003">MSLKVKLMDDLKTSMRNKEKLRKNTITLIRSAIKQKEVDERIELNDEAILDIISKQVKQKKDSINEFKKGNRDDLVSQTEQEINILMGYLPPQLSEEELELIVKQAIEETEANSMKDMGKIMGKVMPQIKGRADGSLVNKIAIKYLKK</sequence>
<dbReference type="Gene3D" id="1.10.10.410">
    <property type="match status" value="1"/>
</dbReference>
<protein>
    <submittedName>
        <fullName evidence="1">GatB/YqeY domain-containing protein</fullName>
    </submittedName>
</protein>
<dbReference type="EMBL" id="QXXA01000004">
    <property type="protein sequence ID" value="NBI05657.1"/>
    <property type="molecule type" value="Genomic_DNA"/>
</dbReference>
<dbReference type="InterPro" id="IPR023168">
    <property type="entry name" value="GatB_Yqey_C_2"/>
</dbReference>
<dbReference type="InterPro" id="IPR019004">
    <property type="entry name" value="YqeY/Aim41"/>
</dbReference>
<name>A0A845QS76_9CLOT</name>
<dbReference type="RefSeq" id="WP_130806619.1">
    <property type="nucleotide sequence ID" value="NZ_LR130785.1"/>
</dbReference>
<dbReference type="PANTHER" id="PTHR28055">
    <property type="entry name" value="ALTERED INHERITANCE OF MITOCHONDRIA PROTEIN 41, MITOCHONDRIAL"/>
    <property type="match status" value="1"/>
</dbReference>
<dbReference type="InterPro" id="IPR042184">
    <property type="entry name" value="YqeY/Aim41_N"/>
</dbReference>
<dbReference type="Pfam" id="PF09424">
    <property type="entry name" value="YqeY"/>
    <property type="match status" value="1"/>
</dbReference>
<comment type="caution">
    <text evidence="1">The sequence shown here is derived from an EMBL/GenBank/DDBJ whole genome shotgun (WGS) entry which is preliminary data.</text>
</comment>
<dbReference type="AlphaFoldDB" id="A0A845QS76"/>
<evidence type="ECO:0000313" key="1">
    <source>
        <dbReference type="EMBL" id="NBI05657.1"/>
    </source>
</evidence>
<dbReference type="InterPro" id="IPR003789">
    <property type="entry name" value="Asn/Gln_tRNA_amidoTrase-B-like"/>
</dbReference>
<organism evidence="1 2">
    <name type="scientific">Senegalia massiliensis</name>
    <dbReference type="NCBI Taxonomy" id="1720316"/>
    <lineage>
        <taxon>Bacteria</taxon>
        <taxon>Bacillati</taxon>
        <taxon>Bacillota</taxon>
        <taxon>Clostridia</taxon>
        <taxon>Eubacteriales</taxon>
        <taxon>Clostridiaceae</taxon>
        <taxon>Senegalia</taxon>
    </lineage>
</organism>
<proteinExistence type="predicted"/>
<dbReference type="GO" id="GO:0016884">
    <property type="term" value="F:carbon-nitrogen ligase activity, with glutamine as amido-N-donor"/>
    <property type="evidence" value="ECO:0007669"/>
    <property type="project" value="InterPro"/>
</dbReference>
<accession>A0A845QS76</accession>
<keyword evidence="2" id="KW-1185">Reference proteome</keyword>
<dbReference type="Proteomes" id="UP000467132">
    <property type="component" value="Unassembled WGS sequence"/>
</dbReference>
<dbReference type="SUPFAM" id="SSF89095">
    <property type="entry name" value="GatB/YqeY motif"/>
    <property type="match status" value="1"/>
</dbReference>
<dbReference type="PANTHER" id="PTHR28055:SF1">
    <property type="entry name" value="ALTERED INHERITANCE OF MITOCHONDRIA PROTEIN 41, MITOCHONDRIAL"/>
    <property type="match status" value="1"/>
</dbReference>
<dbReference type="Gene3D" id="1.10.1510.10">
    <property type="entry name" value="Uncharacterised protein YqeY/AIM41 PF09424, N-terminal domain"/>
    <property type="match status" value="1"/>
</dbReference>
<reference evidence="1 2" key="1">
    <citation type="submission" date="2018-08" db="EMBL/GenBank/DDBJ databases">
        <title>Murine metabolic-syndrome-specific gut microbial biobank.</title>
        <authorList>
            <person name="Liu C."/>
        </authorList>
    </citation>
    <scope>NUCLEOTIDE SEQUENCE [LARGE SCALE GENOMIC DNA]</scope>
    <source>
        <strain evidence="1 2">583</strain>
    </source>
</reference>
<dbReference type="OrthoDB" id="9794041at2"/>
<gene>
    <name evidence="1" type="ORF">D3Z33_02160</name>
</gene>
<evidence type="ECO:0000313" key="2">
    <source>
        <dbReference type="Proteomes" id="UP000467132"/>
    </source>
</evidence>